<comment type="caution">
    <text evidence="1">The sequence shown here is derived from an EMBL/GenBank/DDBJ whole genome shotgun (WGS) entry which is preliminary data.</text>
</comment>
<accession>A0ACB9PRY4</accession>
<proteinExistence type="predicted"/>
<reference evidence="1 2" key="1">
    <citation type="journal article" date="2022" name="DNA Res.">
        <title>Chromosomal-level genome assembly of the orchid tree Bauhinia variegata (Leguminosae; Cercidoideae) supports the allotetraploid origin hypothesis of Bauhinia.</title>
        <authorList>
            <person name="Zhong Y."/>
            <person name="Chen Y."/>
            <person name="Zheng D."/>
            <person name="Pang J."/>
            <person name="Liu Y."/>
            <person name="Luo S."/>
            <person name="Meng S."/>
            <person name="Qian L."/>
            <person name="Wei D."/>
            <person name="Dai S."/>
            <person name="Zhou R."/>
        </authorList>
    </citation>
    <scope>NUCLEOTIDE SEQUENCE [LARGE SCALE GENOMIC DNA]</scope>
    <source>
        <strain evidence="1">BV-YZ2020</strain>
    </source>
</reference>
<sequence length="321" mass="36427">MDRSTMSDERALVKKLVAEHEPDEAIDYNAKLLLRLVEDILHSTSSSGHDSRDDRDEDKILQSSYNDILGMLSFKINRISCEFSYKADAHSTAVSIFEMVRNYKWDVKLVLALAAFSLTYGEIWLLACIHKTNQLAKPMAILKHLPDTLKDAGQTKPFFDALNSLFGVILNVIKCVIEFNDLPLSYITPDLAAYSTASSYIPIASYWTIRGIVACATKITSLGHLSASSAMQTESWELATFAHKLKNTLDHLRKQLDSCYSHIEKKRDDEAYRILVELFKMSHPDNMKILRALIYAKDDILPLFDGVTKKMVRIIEWKQTG</sequence>
<name>A0ACB9PRY4_BAUVA</name>
<evidence type="ECO:0000313" key="2">
    <source>
        <dbReference type="Proteomes" id="UP000828941"/>
    </source>
</evidence>
<protein>
    <submittedName>
        <fullName evidence="1">Uncharacterized protein</fullName>
    </submittedName>
</protein>
<dbReference type="Proteomes" id="UP000828941">
    <property type="component" value="Chromosome 3"/>
</dbReference>
<dbReference type="EMBL" id="CM039428">
    <property type="protein sequence ID" value="KAI4350599.1"/>
    <property type="molecule type" value="Genomic_DNA"/>
</dbReference>
<gene>
    <name evidence="1" type="ORF">L6164_005044</name>
</gene>
<keyword evidence="2" id="KW-1185">Reference proteome</keyword>
<evidence type="ECO:0000313" key="1">
    <source>
        <dbReference type="EMBL" id="KAI4350599.1"/>
    </source>
</evidence>
<organism evidence="1 2">
    <name type="scientific">Bauhinia variegata</name>
    <name type="common">Purple orchid tree</name>
    <name type="synonym">Phanera variegata</name>
    <dbReference type="NCBI Taxonomy" id="167791"/>
    <lineage>
        <taxon>Eukaryota</taxon>
        <taxon>Viridiplantae</taxon>
        <taxon>Streptophyta</taxon>
        <taxon>Embryophyta</taxon>
        <taxon>Tracheophyta</taxon>
        <taxon>Spermatophyta</taxon>
        <taxon>Magnoliopsida</taxon>
        <taxon>eudicotyledons</taxon>
        <taxon>Gunneridae</taxon>
        <taxon>Pentapetalae</taxon>
        <taxon>rosids</taxon>
        <taxon>fabids</taxon>
        <taxon>Fabales</taxon>
        <taxon>Fabaceae</taxon>
        <taxon>Cercidoideae</taxon>
        <taxon>Cercideae</taxon>
        <taxon>Bauhiniinae</taxon>
        <taxon>Bauhinia</taxon>
    </lineage>
</organism>